<evidence type="ECO:0000313" key="4">
    <source>
        <dbReference type="Proteomes" id="UP000269001"/>
    </source>
</evidence>
<dbReference type="InterPro" id="IPR013538">
    <property type="entry name" value="ASHA1/2-like_C"/>
</dbReference>
<dbReference type="SUPFAM" id="SSF55961">
    <property type="entry name" value="Bet v1-like"/>
    <property type="match status" value="1"/>
</dbReference>
<comment type="caution">
    <text evidence="3">The sequence shown here is derived from an EMBL/GenBank/DDBJ whole genome shotgun (WGS) entry which is preliminary data.</text>
</comment>
<comment type="similarity">
    <text evidence="1">Belongs to the AHA1 family.</text>
</comment>
<proteinExistence type="inferred from homology"/>
<dbReference type="InterPro" id="IPR023393">
    <property type="entry name" value="START-like_dom_sf"/>
</dbReference>
<evidence type="ECO:0000313" key="3">
    <source>
        <dbReference type="EMBL" id="RKG34432.1"/>
    </source>
</evidence>
<dbReference type="Pfam" id="PF08327">
    <property type="entry name" value="AHSA1"/>
    <property type="match status" value="1"/>
</dbReference>
<evidence type="ECO:0000259" key="2">
    <source>
        <dbReference type="Pfam" id="PF08327"/>
    </source>
</evidence>
<evidence type="ECO:0000256" key="1">
    <source>
        <dbReference type="ARBA" id="ARBA00006817"/>
    </source>
</evidence>
<organism evidence="3 4">
    <name type="scientific">Acinetobacter guerrae</name>
    <dbReference type="NCBI Taxonomy" id="1843371"/>
    <lineage>
        <taxon>Bacteria</taxon>
        <taxon>Pseudomonadati</taxon>
        <taxon>Pseudomonadota</taxon>
        <taxon>Gammaproteobacteria</taxon>
        <taxon>Moraxellales</taxon>
        <taxon>Moraxellaceae</taxon>
        <taxon>Acinetobacter</taxon>
    </lineage>
</organism>
<dbReference type="Gene3D" id="3.30.530.20">
    <property type="match status" value="1"/>
</dbReference>
<name>A0A3A8EHL4_9GAMM</name>
<dbReference type="Proteomes" id="UP000269001">
    <property type="component" value="Unassembled WGS sequence"/>
</dbReference>
<feature type="domain" description="Activator of Hsp90 ATPase homologue 1/2-like C-terminal" evidence="2">
    <location>
        <begin position="10"/>
        <end position="132"/>
    </location>
</feature>
<reference evidence="3 4" key="1">
    <citation type="submission" date="2018-09" db="EMBL/GenBank/DDBJ databases">
        <title>The draft genome of Acinetobacter spp. strains.</title>
        <authorList>
            <person name="Qin J."/>
            <person name="Feng Y."/>
            <person name="Zong Z."/>
        </authorList>
    </citation>
    <scope>NUCLEOTIDE SEQUENCE [LARGE SCALE GENOMIC DNA]</scope>
    <source>
        <strain evidence="3 4">WCHAc060096</strain>
    </source>
</reference>
<accession>A0A3A8EHL4</accession>
<protein>
    <recommendedName>
        <fullName evidence="2">Activator of Hsp90 ATPase homologue 1/2-like C-terminal domain-containing protein</fullName>
    </recommendedName>
</protein>
<dbReference type="RefSeq" id="WP_120369741.1">
    <property type="nucleotide sequence ID" value="NZ_RAXU01000006.1"/>
</dbReference>
<gene>
    <name evidence="3" type="ORF">D7V21_06680</name>
</gene>
<dbReference type="EMBL" id="RAXU01000006">
    <property type="protein sequence ID" value="RKG34432.1"/>
    <property type="molecule type" value="Genomic_DNA"/>
</dbReference>
<sequence length="137" mass="16178">MKISISVEVKASLEVVWQAFNDPEDIIQWDSSEEWYTATACNDLRVGGQLKLEIVNRQDQTVMNFTATYTHVDEQKRIEWIDEEHRNVWVEFVQKGAVVQMNQTFDADPDLPEQAQRIDWLSVLERFAHYVEKSKRF</sequence>
<dbReference type="AlphaFoldDB" id="A0A3A8EHL4"/>
<keyword evidence="4" id="KW-1185">Reference proteome</keyword>